<organism evidence="2 3">
    <name type="scientific">Trifolium pratense</name>
    <name type="common">Red clover</name>
    <dbReference type="NCBI Taxonomy" id="57577"/>
    <lineage>
        <taxon>Eukaryota</taxon>
        <taxon>Viridiplantae</taxon>
        <taxon>Streptophyta</taxon>
        <taxon>Embryophyta</taxon>
        <taxon>Tracheophyta</taxon>
        <taxon>Spermatophyta</taxon>
        <taxon>Magnoliopsida</taxon>
        <taxon>eudicotyledons</taxon>
        <taxon>Gunneridae</taxon>
        <taxon>Pentapetalae</taxon>
        <taxon>rosids</taxon>
        <taxon>fabids</taxon>
        <taxon>Fabales</taxon>
        <taxon>Fabaceae</taxon>
        <taxon>Papilionoideae</taxon>
        <taxon>50 kb inversion clade</taxon>
        <taxon>NPAAA clade</taxon>
        <taxon>Hologalegina</taxon>
        <taxon>IRL clade</taxon>
        <taxon>Trifolieae</taxon>
        <taxon>Trifolium</taxon>
    </lineage>
</organism>
<proteinExistence type="predicted"/>
<dbReference type="Proteomes" id="UP000236291">
    <property type="component" value="Unassembled WGS sequence"/>
</dbReference>
<gene>
    <name evidence="2" type="ORF">L195_g060134</name>
</gene>
<evidence type="ECO:0000313" key="3">
    <source>
        <dbReference type="Proteomes" id="UP000236291"/>
    </source>
</evidence>
<dbReference type="InterPro" id="IPR013103">
    <property type="entry name" value="RVT_2"/>
</dbReference>
<evidence type="ECO:0000259" key="1">
    <source>
        <dbReference type="Pfam" id="PF07727"/>
    </source>
</evidence>
<dbReference type="EMBL" id="ASHM01136205">
    <property type="protein sequence ID" value="PNX60338.1"/>
    <property type="molecule type" value="Genomic_DNA"/>
</dbReference>
<protein>
    <submittedName>
        <fullName evidence="2">Putative gag-pol polyprotein</fullName>
    </submittedName>
</protein>
<feature type="non-terminal residue" evidence="2">
    <location>
        <position position="84"/>
    </location>
</feature>
<reference evidence="2 3" key="1">
    <citation type="journal article" date="2014" name="Am. J. Bot.">
        <title>Genome assembly and annotation for red clover (Trifolium pratense; Fabaceae).</title>
        <authorList>
            <person name="Istvanek J."/>
            <person name="Jaros M."/>
            <person name="Krenek A."/>
            <person name="Repkova J."/>
        </authorList>
    </citation>
    <scope>NUCLEOTIDE SEQUENCE [LARGE SCALE GENOMIC DNA]</scope>
    <source>
        <strain evidence="3">cv. Tatra</strain>
        <tissue evidence="2">Young leaves</tissue>
    </source>
</reference>
<dbReference type="AlphaFoldDB" id="A0A2K3K224"/>
<feature type="domain" description="Reverse transcriptase Ty1/copia-type" evidence="1">
    <location>
        <begin position="3"/>
        <end position="67"/>
    </location>
</feature>
<sequence length="84" mass="9597">MSSKMVQHFVQQMQSEFEMSLVGELTYFLGLQVKQMEDTIFISQSKYARNIVKKFGMEGAAHKRTPAATHLKLTKDEKGVDVDQ</sequence>
<name>A0A2K3K224_TRIPR</name>
<comment type="caution">
    <text evidence="2">The sequence shown here is derived from an EMBL/GenBank/DDBJ whole genome shotgun (WGS) entry which is preliminary data.</text>
</comment>
<evidence type="ECO:0000313" key="2">
    <source>
        <dbReference type="EMBL" id="PNX60338.1"/>
    </source>
</evidence>
<accession>A0A2K3K224</accession>
<dbReference type="Pfam" id="PF07727">
    <property type="entry name" value="RVT_2"/>
    <property type="match status" value="1"/>
</dbReference>
<reference evidence="2 3" key="2">
    <citation type="journal article" date="2017" name="Front. Plant Sci.">
        <title>Gene Classification and Mining of Molecular Markers Useful in Red Clover (Trifolium pratense) Breeding.</title>
        <authorList>
            <person name="Istvanek J."/>
            <person name="Dluhosova J."/>
            <person name="Dluhos P."/>
            <person name="Patkova L."/>
            <person name="Nedelnik J."/>
            <person name="Repkova J."/>
        </authorList>
    </citation>
    <scope>NUCLEOTIDE SEQUENCE [LARGE SCALE GENOMIC DNA]</scope>
    <source>
        <strain evidence="3">cv. Tatra</strain>
        <tissue evidence="2">Young leaves</tissue>
    </source>
</reference>